<dbReference type="GO" id="GO:0005794">
    <property type="term" value="C:Golgi apparatus"/>
    <property type="evidence" value="ECO:0007669"/>
    <property type="project" value="TreeGrafter"/>
</dbReference>
<evidence type="ECO:0000313" key="2">
    <source>
        <dbReference type="Proteomes" id="UP000054359"/>
    </source>
</evidence>
<dbReference type="Pfam" id="PF05742">
    <property type="entry name" value="TANGO2"/>
    <property type="match status" value="1"/>
</dbReference>
<dbReference type="EMBL" id="KK114425">
    <property type="protein sequence ID" value="KFM62401.1"/>
    <property type="molecule type" value="Genomic_DNA"/>
</dbReference>
<reference evidence="1 2" key="1">
    <citation type="submission" date="2013-11" db="EMBL/GenBank/DDBJ databases">
        <title>Genome sequencing of Stegodyphus mimosarum.</title>
        <authorList>
            <person name="Bechsgaard J."/>
        </authorList>
    </citation>
    <scope>NUCLEOTIDE SEQUENCE [LARGE SCALE GENOMIC DNA]</scope>
</reference>
<dbReference type="STRING" id="407821.A0A087TBB2"/>
<organism evidence="1 2">
    <name type="scientific">Stegodyphus mimosarum</name>
    <name type="common">African social velvet spider</name>
    <dbReference type="NCBI Taxonomy" id="407821"/>
    <lineage>
        <taxon>Eukaryota</taxon>
        <taxon>Metazoa</taxon>
        <taxon>Ecdysozoa</taxon>
        <taxon>Arthropoda</taxon>
        <taxon>Chelicerata</taxon>
        <taxon>Arachnida</taxon>
        <taxon>Araneae</taxon>
        <taxon>Araneomorphae</taxon>
        <taxon>Entelegynae</taxon>
        <taxon>Eresoidea</taxon>
        <taxon>Eresidae</taxon>
        <taxon>Stegodyphus</taxon>
    </lineage>
</organism>
<protein>
    <recommendedName>
        <fullName evidence="3">Transport and Golgi organization protein 2-like protein</fullName>
    </recommendedName>
</protein>
<dbReference type="GO" id="GO:0007030">
    <property type="term" value="P:Golgi organization"/>
    <property type="evidence" value="ECO:0007669"/>
    <property type="project" value="TreeGrafter"/>
</dbReference>
<accession>A0A087TBB2</accession>
<dbReference type="InterPro" id="IPR008551">
    <property type="entry name" value="TANGO2"/>
</dbReference>
<proteinExistence type="predicted"/>
<dbReference type="PANTHER" id="PTHR17985">
    <property type="entry name" value="SER/THR-RICH PROTEIN T10 IN DGCR REGION"/>
    <property type="match status" value="1"/>
</dbReference>
<dbReference type="PANTHER" id="PTHR17985:SF8">
    <property type="entry name" value="TRANSPORT AND GOLGI ORGANIZATION PROTEIN 2 HOMOLOG"/>
    <property type="match status" value="1"/>
</dbReference>
<evidence type="ECO:0008006" key="3">
    <source>
        <dbReference type="Google" id="ProtNLM"/>
    </source>
</evidence>
<dbReference type="OrthoDB" id="191601at2759"/>
<name>A0A087TBB2_STEMI</name>
<dbReference type="OMA" id="STMVYVF"/>
<dbReference type="AlphaFoldDB" id="A0A087TBB2"/>
<sequence>MDIEPGKEGGTWLAMKKNGKIGALLNILQPDNEIFPDKKGRGFLAVDYVVGQKECFSYLHDISLEKENYNGFLLVLMDLSCFKTPQIAYFTNASSRPPVTVGPGIHAFGNSITPETPWPKVTKAKEKFTEVVKKNPSVATKDVLVDELFALLCDRSCYSLDENMKKQGKSKTSMFLDKLSAIFVNIPESNYGSRCHTVILIDGSKNVDYFERSRNEKLPPEVDEEWILSHYNFKLS</sequence>
<feature type="non-terminal residue" evidence="1">
    <location>
        <position position="236"/>
    </location>
</feature>
<gene>
    <name evidence="1" type="ORF">X975_26046</name>
</gene>
<keyword evidence="2" id="KW-1185">Reference proteome</keyword>
<evidence type="ECO:0000313" key="1">
    <source>
        <dbReference type="EMBL" id="KFM62401.1"/>
    </source>
</evidence>
<dbReference type="GO" id="GO:0009306">
    <property type="term" value="P:protein secretion"/>
    <property type="evidence" value="ECO:0007669"/>
    <property type="project" value="TreeGrafter"/>
</dbReference>
<dbReference type="Proteomes" id="UP000054359">
    <property type="component" value="Unassembled WGS sequence"/>
</dbReference>